<sequence>MEQKIKIFEEELARLSDEALVARFNQEVDNPGWVSSRAYFLKALCLQFEKRRIDASVLQGDHGISLKHKVRLQESKLVV</sequence>
<proteinExistence type="predicted"/>
<dbReference type="Proteomes" id="UP001500394">
    <property type="component" value="Unassembled WGS sequence"/>
</dbReference>
<dbReference type="RefSeq" id="WP_345068148.1">
    <property type="nucleotide sequence ID" value="NZ_BAABGR010000029.1"/>
</dbReference>
<protein>
    <submittedName>
        <fullName evidence="1">Uncharacterized protein</fullName>
    </submittedName>
</protein>
<dbReference type="EMBL" id="BAABGR010000029">
    <property type="protein sequence ID" value="GAA4518503.1"/>
    <property type="molecule type" value="Genomic_DNA"/>
</dbReference>
<evidence type="ECO:0000313" key="2">
    <source>
        <dbReference type="Proteomes" id="UP001500394"/>
    </source>
</evidence>
<reference evidence="2" key="1">
    <citation type="journal article" date="2019" name="Int. J. Syst. Evol. Microbiol.">
        <title>The Global Catalogue of Microorganisms (GCM) 10K type strain sequencing project: providing services to taxonomists for standard genome sequencing and annotation.</title>
        <authorList>
            <consortium name="The Broad Institute Genomics Platform"/>
            <consortium name="The Broad Institute Genome Sequencing Center for Infectious Disease"/>
            <person name="Wu L."/>
            <person name="Ma J."/>
        </authorList>
    </citation>
    <scope>NUCLEOTIDE SEQUENCE [LARGE SCALE GENOMIC DNA]</scope>
    <source>
        <strain evidence="2">JCM 17858</strain>
    </source>
</reference>
<gene>
    <name evidence="1" type="ORF">GCM10023173_20450</name>
</gene>
<keyword evidence="2" id="KW-1185">Reference proteome</keyword>
<comment type="caution">
    <text evidence="1">The sequence shown here is derived from an EMBL/GenBank/DDBJ whole genome shotgun (WGS) entry which is preliminary data.</text>
</comment>
<organism evidence="1 2">
    <name type="scientific">Sphingobacterium thermophilum</name>
    <dbReference type="NCBI Taxonomy" id="768534"/>
    <lineage>
        <taxon>Bacteria</taxon>
        <taxon>Pseudomonadati</taxon>
        <taxon>Bacteroidota</taxon>
        <taxon>Sphingobacteriia</taxon>
        <taxon>Sphingobacteriales</taxon>
        <taxon>Sphingobacteriaceae</taxon>
        <taxon>Sphingobacterium</taxon>
    </lineage>
</organism>
<evidence type="ECO:0000313" key="1">
    <source>
        <dbReference type="EMBL" id="GAA4518503.1"/>
    </source>
</evidence>
<accession>A0ABP8R548</accession>
<name>A0ABP8R548_9SPHI</name>